<proteinExistence type="predicted"/>
<protein>
    <recommendedName>
        <fullName evidence="4">Secreted protein</fullName>
    </recommendedName>
</protein>
<dbReference type="AlphaFoldDB" id="A0AA40ASG7"/>
<dbReference type="Proteomes" id="UP001172102">
    <property type="component" value="Unassembled WGS sequence"/>
</dbReference>
<keyword evidence="3" id="KW-1185">Reference proteome</keyword>
<evidence type="ECO:0000313" key="3">
    <source>
        <dbReference type="Proteomes" id="UP001172102"/>
    </source>
</evidence>
<sequence length="83" mass="8908">MWRVWCGSFKGSVLPFLILMRTRLIGVCRGILGPSKNLSAGVGSGVDGIEDTQSGIIICTRGIVFALGMTRHQMGHAYLPSKS</sequence>
<name>A0AA40ASG7_9PEZI</name>
<evidence type="ECO:0008006" key="4">
    <source>
        <dbReference type="Google" id="ProtNLM"/>
    </source>
</evidence>
<feature type="chain" id="PRO_5041310124" description="Secreted protein" evidence="1">
    <location>
        <begin position="31"/>
        <end position="83"/>
    </location>
</feature>
<organism evidence="2 3">
    <name type="scientific">Lasiosphaeris hirsuta</name>
    <dbReference type="NCBI Taxonomy" id="260670"/>
    <lineage>
        <taxon>Eukaryota</taxon>
        <taxon>Fungi</taxon>
        <taxon>Dikarya</taxon>
        <taxon>Ascomycota</taxon>
        <taxon>Pezizomycotina</taxon>
        <taxon>Sordariomycetes</taxon>
        <taxon>Sordariomycetidae</taxon>
        <taxon>Sordariales</taxon>
        <taxon>Lasiosphaeriaceae</taxon>
        <taxon>Lasiosphaeris</taxon>
    </lineage>
</organism>
<feature type="signal peptide" evidence="1">
    <location>
        <begin position="1"/>
        <end position="30"/>
    </location>
</feature>
<accession>A0AA40ASG7</accession>
<dbReference type="EMBL" id="JAUKUA010000003">
    <property type="protein sequence ID" value="KAK0721170.1"/>
    <property type="molecule type" value="Genomic_DNA"/>
</dbReference>
<evidence type="ECO:0000256" key="1">
    <source>
        <dbReference type="SAM" id="SignalP"/>
    </source>
</evidence>
<reference evidence="2" key="1">
    <citation type="submission" date="2023-06" db="EMBL/GenBank/DDBJ databases">
        <title>Genome-scale phylogeny and comparative genomics of the fungal order Sordariales.</title>
        <authorList>
            <consortium name="Lawrence Berkeley National Laboratory"/>
            <person name="Hensen N."/>
            <person name="Bonometti L."/>
            <person name="Westerberg I."/>
            <person name="Brannstrom I.O."/>
            <person name="Guillou S."/>
            <person name="Cros-Aarteil S."/>
            <person name="Calhoun S."/>
            <person name="Haridas S."/>
            <person name="Kuo A."/>
            <person name="Mondo S."/>
            <person name="Pangilinan J."/>
            <person name="Riley R."/>
            <person name="Labutti K."/>
            <person name="Andreopoulos B."/>
            <person name="Lipzen A."/>
            <person name="Chen C."/>
            <person name="Yanf M."/>
            <person name="Daum C."/>
            <person name="Ng V."/>
            <person name="Clum A."/>
            <person name="Steindorff A."/>
            <person name="Ohm R."/>
            <person name="Martin F."/>
            <person name="Silar P."/>
            <person name="Natvig D."/>
            <person name="Lalanne C."/>
            <person name="Gautier V."/>
            <person name="Ament-Velasquez S.L."/>
            <person name="Kruys A."/>
            <person name="Hutchinson M.I."/>
            <person name="Powell A.J."/>
            <person name="Barry K."/>
            <person name="Miller A.N."/>
            <person name="Grigoriev I.V."/>
            <person name="Debuchy R."/>
            <person name="Gladieux P."/>
            <person name="Thoren M.H."/>
            <person name="Johannesson H."/>
        </authorList>
    </citation>
    <scope>NUCLEOTIDE SEQUENCE</scope>
    <source>
        <strain evidence="2">SMH4607-1</strain>
    </source>
</reference>
<evidence type="ECO:0000313" key="2">
    <source>
        <dbReference type="EMBL" id="KAK0721170.1"/>
    </source>
</evidence>
<comment type="caution">
    <text evidence="2">The sequence shown here is derived from an EMBL/GenBank/DDBJ whole genome shotgun (WGS) entry which is preliminary data.</text>
</comment>
<keyword evidence="1" id="KW-0732">Signal</keyword>
<gene>
    <name evidence="2" type="ORF">B0H67DRAFT_578266</name>
</gene>